<dbReference type="AlphaFoldDB" id="A0A1N6DVU6"/>
<dbReference type="EMBL" id="FODB01000006">
    <property type="protein sequence ID" value="SEN27017.1"/>
    <property type="molecule type" value="Genomic_DNA"/>
</dbReference>
<dbReference type="Proteomes" id="UP000501053">
    <property type="component" value="Chromosome"/>
</dbReference>
<dbReference type="EMBL" id="AP022821">
    <property type="protein sequence ID" value="BCA91644.1"/>
    <property type="molecule type" value="Genomic_DNA"/>
</dbReference>
<evidence type="ECO:0000313" key="1">
    <source>
        <dbReference type="EMBL" id="BCA91644.1"/>
    </source>
</evidence>
<accession>A0A1H8F785</accession>
<reference evidence="4 5" key="2">
    <citation type="submission" date="2016-11" db="EMBL/GenBank/DDBJ databases">
        <authorList>
            <person name="Jaros S."/>
            <person name="Januszkiewicz K."/>
            <person name="Wedrychowicz H."/>
        </authorList>
    </citation>
    <scope>NUCLEOTIDE SEQUENCE [LARGE SCALE GENOMIC DNA]</scope>
    <source>
        <strain evidence="4 5">ACAM 239</strain>
    </source>
</reference>
<name>A0A1N6DVU6_9GAMM</name>
<reference evidence="3 6" key="1">
    <citation type="submission" date="2016-10" db="EMBL/GenBank/DDBJ databases">
        <authorList>
            <person name="de Groot N.N."/>
        </authorList>
    </citation>
    <scope>NUCLEOTIDE SEQUENCE [LARGE SCALE GENOMIC DNA]</scope>
    <source>
        <strain evidence="3 6">558</strain>
    </source>
</reference>
<evidence type="ECO:0000313" key="5">
    <source>
        <dbReference type="Proteomes" id="UP000185024"/>
    </source>
</evidence>
<reference evidence="1 8" key="3">
    <citation type="submission" date="2020-02" db="EMBL/GenBank/DDBJ databases">
        <title>Complete Genome Sequence of Halomonas meridiana strain BAA-801, Isolated from Deep Sea Thermal Vent.</title>
        <authorList>
            <person name="Takahashi Y."/>
            <person name="Takahashi H."/>
            <person name="Galipon J."/>
            <person name="Arakawa K."/>
        </authorList>
    </citation>
    <scope>NUCLEOTIDE SEQUENCE [LARGE SCALE GENOMIC DNA]</scope>
    <source>
        <strain evidence="1 8">Slthf1</strain>
    </source>
</reference>
<evidence type="ECO:0008006" key="9">
    <source>
        <dbReference type="Google" id="ProtNLM"/>
    </source>
</evidence>
<evidence type="ECO:0000313" key="8">
    <source>
        <dbReference type="Proteomes" id="UP000503197"/>
    </source>
</evidence>
<dbReference type="STRING" id="77097.SAMN04490369_100659"/>
<gene>
    <name evidence="2" type="ORF">HMEPL2_02800</name>
    <name evidence="1" type="ORF">HMSLTHF_14190</name>
    <name evidence="3" type="ORF">SAMN04490369_100659</name>
    <name evidence="4" type="ORF">SAMN05878438_1143</name>
</gene>
<evidence type="ECO:0000313" key="6">
    <source>
        <dbReference type="Proteomes" id="UP000199493"/>
    </source>
</evidence>
<reference evidence="2 7" key="4">
    <citation type="submission" date="2020-03" db="EMBL/GenBank/DDBJ databases">
        <title>Complete Genome Sequence of Halomonas meridiana strain Eplume2, isolated from hydrothermal-plume in the north east Pacific Ocean.</title>
        <authorList>
            <person name="Kurihara Y."/>
            <person name="Kawai S."/>
            <person name="Sakai A."/>
            <person name="Galipon J."/>
            <person name="Arakawa K."/>
        </authorList>
    </citation>
    <scope>NUCLEOTIDE SEQUENCE [LARGE SCALE GENOMIC DNA]</scope>
    <source>
        <strain evidence="2 7">Eplume2</strain>
    </source>
</reference>
<evidence type="ECO:0000313" key="7">
    <source>
        <dbReference type="Proteomes" id="UP000501053"/>
    </source>
</evidence>
<dbReference type="EMBL" id="FSQX01000001">
    <property type="protein sequence ID" value="SIN63188.1"/>
    <property type="molecule type" value="Genomic_DNA"/>
</dbReference>
<dbReference type="EMBL" id="AP022869">
    <property type="protein sequence ID" value="BCB69929.1"/>
    <property type="molecule type" value="Genomic_DNA"/>
</dbReference>
<evidence type="ECO:0000313" key="4">
    <source>
        <dbReference type="EMBL" id="SIN63188.1"/>
    </source>
</evidence>
<dbReference type="Gene3D" id="1.20.1260.10">
    <property type="match status" value="1"/>
</dbReference>
<dbReference type="Proteomes" id="UP000199493">
    <property type="component" value="Unassembled WGS sequence"/>
</dbReference>
<proteinExistence type="predicted"/>
<dbReference type="Proteomes" id="UP000185024">
    <property type="component" value="Unassembled WGS sequence"/>
</dbReference>
<evidence type="ECO:0000313" key="2">
    <source>
        <dbReference type="EMBL" id="BCB69929.1"/>
    </source>
</evidence>
<organism evidence="4 5">
    <name type="scientific">Vreelandella aquamarina</name>
    <dbReference type="NCBI Taxonomy" id="77097"/>
    <lineage>
        <taxon>Bacteria</taxon>
        <taxon>Pseudomonadati</taxon>
        <taxon>Pseudomonadota</taxon>
        <taxon>Gammaproteobacteria</taxon>
        <taxon>Oceanospirillales</taxon>
        <taxon>Halomonadaceae</taxon>
        <taxon>Vreelandella</taxon>
    </lineage>
</organism>
<keyword evidence="7" id="KW-1185">Reference proteome</keyword>
<evidence type="ECO:0000313" key="3">
    <source>
        <dbReference type="EMBL" id="SEN27017.1"/>
    </source>
</evidence>
<dbReference type="Proteomes" id="UP000503197">
    <property type="component" value="Chromosome"/>
</dbReference>
<protein>
    <recommendedName>
        <fullName evidence="9">2-hydroxyacyl-CoA dehydratase</fullName>
    </recommendedName>
</protein>
<dbReference type="RefSeq" id="WP_058577790.1">
    <property type="nucleotide sequence ID" value="NZ_AP022821.1"/>
</dbReference>
<dbReference type="InterPro" id="IPR012347">
    <property type="entry name" value="Ferritin-like"/>
</dbReference>
<accession>A0A1N6DVU6</accession>
<sequence length="154" mass="17435">MRYNQVKDLIEWAAGYHGRMARQYSAGAEQAEHERLAMVLTYLADSELKMKTGLEALLHDGSDHREVLEIWFDDSSDFPQPPELDALAKQSVAGSIDELTKTAVESHRKLQSLYEHRASRAKIEPEETFFSALAEGHNAEARKLVASMQEFDDI</sequence>
<dbReference type="GeneID" id="97275922"/>